<dbReference type="Proteomes" id="UP000031408">
    <property type="component" value="Unassembled WGS sequence"/>
</dbReference>
<accession>A0A0C1L6P9</accession>
<feature type="domain" description="Tail specific protease" evidence="1">
    <location>
        <begin position="254"/>
        <end position="395"/>
    </location>
</feature>
<evidence type="ECO:0000259" key="1">
    <source>
        <dbReference type="Pfam" id="PF03572"/>
    </source>
</evidence>
<dbReference type="STRING" id="1349421.OI18_04085"/>
<dbReference type="GO" id="GO:0030288">
    <property type="term" value="C:outer membrane-bounded periplasmic space"/>
    <property type="evidence" value="ECO:0007669"/>
    <property type="project" value="TreeGrafter"/>
</dbReference>
<evidence type="ECO:0000313" key="2">
    <source>
        <dbReference type="EMBL" id="KIC95822.1"/>
    </source>
</evidence>
<evidence type="ECO:0000313" key="3">
    <source>
        <dbReference type="Proteomes" id="UP000031408"/>
    </source>
</evidence>
<protein>
    <recommendedName>
        <fullName evidence="1">Tail specific protease domain-containing protein</fullName>
    </recommendedName>
</protein>
<dbReference type="PANTHER" id="PTHR32060:SF30">
    <property type="entry name" value="CARBOXY-TERMINAL PROCESSING PROTEASE CTPA"/>
    <property type="match status" value="1"/>
</dbReference>
<organism evidence="2 3">
    <name type="scientific">Flavihumibacter solisilvae</name>
    <dbReference type="NCBI Taxonomy" id="1349421"/>
    <lineage>
        <taxon>Bacteria</taxon>
        <taxon>Pseudomonadati</taxon>
        <taxon>Bacteroidota</taxon>
        <taxon>Chitinophagia</taxon>
        <taxon>Chitinophagales</taxon>
        <taxon>Chitinophagaceae</taxon>
        <taxon>Flavihumibacter</taxon>
    </lineage>
</organism>
<proteinExistence type="predicted"/>
<dbReference type="GO" id="GO:0004175">
    <property type="term" value="F:endopeptidase activity"/>
    <property type="evidence" value="ECO:0007669"/>
    <property type="project" value="TreeGrafter"/>
</dbReference>
<sequence>MLSILAVFALGQSEATKFTISQLKEDHELLVRSLKEAHAGLYRYTSREQMDRLFEQTRMAIDKPMTEKEFYRLMMPVITAIKCGHTKFYREGRPDDRYAFHDKQLFPLKLYFSNGNAYVRDFYATGSGIPRGARVNSINGLKIPDIIRKLREFIPVDANVQSTLNEEMNLFFNGYFSTFISQGPQYEITWTYKAQTRRSVLHGVHYTIIRQKDSTDRKPNELPLRLQFDNSTTAIMTIENFYVDKGQQDYFWFIDSSFRLLKERNVQDLVIDLRNNEGGIEEWGGYLYSYLADRDFQYYSKIRLARKDTFSFRRYAWLPPQYDAALSLIQVKDGEYLWPMQDYLAVKSPQANAFSGKVYMLVNGLSFSVTSELAAIVQNNTRAEFIGEETGGAYQGNNSGVFAVVTLPNTRLTAGIPLMAFYMNVQAPAKDRGVIPGHIVRNSIDDVLAGRDAVMEYTLQLITKSK</sequence>
<dbReference type="AlphaFoldDB" id="A0A0C1L6P9"/>
<dbReference type="GO" id="GO:0006508">
    <property type="term" value="P:proteolysis"/>
    <property type="evidence" value="ECO:0007669"/>
    <property type="project" value="InterPro"/>
</dbReference>
<name>A0A0C1L6P9_9BACT</name>
<dbReference type="Gene3D" id="3.30.750.44">
    <property type="match status" value="1"/>
</dbReference>
<dbReference type="InterPro" id="IPR029045">
    <property type="entry name" value="ClpP/crotonase-like_dom_sf"/>
</dbReference>
<dbReference type="Gene3D" id="3.90.226.10">
    <property type="entry name" value="2-enoyl-CoA Hydratase, Chain A, domain 1"/>
    <property type="match status" value="1"/>
</dbReference>
<gene>
    <name evidence="2" type="ORF">OI18_04085</name>
</gene>
<dbReference type="PANTHER" id="PTHR32060">
    <property type="entry name" value="TAIL-SPECIFIC PROTEASE"/>
    <property type="match status" value="1"/>
</dbReference>
<dbReference type="GO" id="GO:0008236">
    <property type="term" value="F:serine-type peptidase activity"/>
    <property type="evidence" value="ECO:0007669"/>
    <property type="project" value="InterPro"/>
</dbReference>
<dbReference type="SUPFAM" id="SSF52096">
    <property type="entry name" value="ClpP/crotonase"/>
    <property type="match status" value="1"/>
</dbReference>
<dbReference type="InterPro" id="IPR005151">
    <property type="entry name" value="Tail-specific_protease"/>
</dbReference>
<comment type="caution">
    <text evidence="2">The sequence shown here is derived from an EMBL/GenBank/DDBJ whole genome shotgun (WGS) entry which is preliminary data.</text>
</comment>
<keyword evidence="3" id="KW-1185">Reference proteome</keyword>
<dbReference type="EMBL" id="JSVC01000004">
    <property type="protein sequence ID" value="KIC95822.1"/>
    <property type="molecule type" value="Genomic_DNA"/>
</dbReference>
<reference evidence="2 3" key="1">
    <citation type="submission" date="2014-11" db="EMBL/GenBank/DDBJ databases">
        <title>Genome sequence of Flavihumibacter solisilvae 3-3.</title>
        <authorList>
            <person name="Zhou G."/>
            <person name="Li M."/>
            <person name="Wang G."/>
        </authorList>
    </citation>
    <scope>NUCLEOTIDE SEQUENCE [LARGE SCALE GENOMIC DNA]</scope>
    <source>
        <strain evidence="2 3">3-3</strain>
    </source>
</reference>
<dbReference type="GO" id="GO:0007165">
    <property type="term" value="P:signal transduction"/>
    <property type="evidence" value="ECO:0007669"/>
    <property type="project" value="TreeGrafter"/>
</dbReference>
<dbReference type="Pfam" id="PF03572">
    <property type="entry name" value="Peptidase_S41"/>
    <property type="match status" value="1"/>
</dbReference>